<dbReference type="SUPFAM" id="SSF58069">
    <property type="entry name" value="Virus ectodomain"/>
    <property type="match status" value="1"/>
</dbReference>
<comment type="caution">
    <text evidence="3">The sequence shown here is derived from an EMBL/GenBank/DDBJ whole genome shotgun (WGS) entry which is preliminary data.</text>
</comment>
<accession>A0A8K1G5N7</accession>
<evidence type="ECO:0000313" key="4">
    <source>
        <dbReference type="Proteomes" id="UP000796761"/>
    </source>
</evidence>
<evidence type="ECO:0000313" key="3">
    <source>
        <dbReference type="EMBL" id="TRZ12056.1"/>
    </source>
</evidence>
<keyword evidence="4" id="KW-1185">Reference proteome</keyword>
<dbReference type="Pfam" id="PF00429">
    <property type="entry name" value="TLV_coat"/>
    <property type="match status" value="1"/>
</dbReference>
<proteinExistence type="predicted"/>
<sequence length="366" mass="41499">MASTGNRKSLSLRTRTFLICRDRAFPGIPPRLIGGPCTLGKLGVFTPNKIQIMDWAKKNSSHHAAVRRRDLASLDPDCELEIVHWFRAKAKAVTVFLPWVSIAKAMGELGRLECWVAKQANLTTNALADLLSDEEITRQVTLQNRAAIDYLLLLHEHTCEEFEGLCCFNLTSKAEDVRRSITKLKGMVEDIRKETGDWLDNLFGNLGLSSWTGSIIKTGLLVLFILFIIAVVFAVIKKLLFRLISSTTSPSINRIEAEEIEMQDLEAADSMHNSEDYHPETQGQWPIPFEDWPTNQEWHVECYQDSDLLEHPSEVLYIFPEVHLVFLAHPVLTGLTSELDAHLAQKSDKLIHMRHQEPGPFEESME</sequence>
<dbReference type="Gene3D" id="1.10.287.210">
    <property type="match status" value="1"/>
</dbReference>
<dbReference type="AlphaFoldDB" id="A0A8K1G5N7"/>
<keyword evidence="2" id="KW-0472">Membrane</keyword>
<organism evidence="3 4">
    <name type="scientific">Zosterops borbonicus</name>
    <dbReference type="NCBI Taxonomy" id="364589"/>
    <lineage>
        <taxon>Eukaryota</taxon>
        <taxon>Metazoa</taxon>
        <taxon>Chordata</taxon>
        <taxon>Craniata</taxon>
        <taxon>Vertebrata</taxon>
        <taxon>Euteleostomi</taxon>
        <taxon>Archelosauria</taxon>
        <taxon>Archosauria</taxon>
        <taxon>Dinosauria</taxon>
        <taxon>Saurischia</taxon>
        <taxon>Theropoda</taxon>
        <taxon>Coelurosauria</taxon>
        <taxon>Aves</taxon>
        <taxon>Neognathae</taxon>
        <taxon>Neoaves</taxon>
        <taxon>Telluraves</taxon>
        <taxon>Australaves</taxon>
        <taxon>Passeriformes</taxon>
        <taxon>Sylvioidea</taxon>
        <taxon>Zosteropidae</taxon>
        <taxon>Zosterops</taxon>
    </lineage>
</organism>
<evidence type="ECO:0008006" key="5">
    <source>
        <dbReference type="Google" id="ProtNLM"/>
    </source>
</evidence>
<feature type="transmembrane region" description="Helical" evidence="2">
    <location>
        <begin position="215"/>
        <end position="236"/>
    </location>
</feature>
<dbReference type="PANTHER" id="PTHR10424:SF73">
    <property type="entry name" value="ENDOGENOUS RETROVIRUS GROUP FC1 ENV POLYPROTEIN-RELATED"/>
    <property type="match status" value="1"/>
</dbReference>
<reference evidence="3" key="1">
    <citation type="submission" date="2019-04" db="EMBL/GenBank/DDBJ databases">
        <title>Genome assembly of Zosterops borbonicus 15179.</title>
        <authorList>
            <person name="Leroy T."/>
            <person name="Anselmetti Y."/>
            <person name="Tilak M.-K."/>
            <person name="Nabholz B."/>
        </authorList>
    </citation>
    <scope>NUCLEOTIDE SEQUENCE</scope>
    <source>
        <strain evidence="3">HGM_15179</strain>
        <tissue evidence="3">Muscle</tissue>
    </source>
</reference>
<keyword evidence="2" id="KW-0812">Transmembrane</keyword>
<dbReference type="InterPro" id="IPR005166">
    <property type="entry name" value="RSV_p95_env"/>
</dbReference>
<name>A0A8K1G5N7_9PASS</name>
<keyword evidence="1" id="KW-1015">Disulfide bond</keyword>
<dbReference type="PANTHER" id="PTHR10424">
    <property type="entry name" value="VIRAL ENVELOPE PROTEIN"/>
    <property type="match status" value="1"/>
</dbReference>
<dbReference type="Proteomes" id="UP000796761">
    <property type="component" value="Unassembled WGS sequence"/>
</dbReference>
<dbReference type="Pfam" id="PF03708">
    <property type="entry name" value="Avian_gp85"/>
    <property type="match status" value="1"/>
</dbReference>
<dbReference type="EMBL" id="SWJQ01000627">
    <property type="protein sequence ID" value="TRZ12056.1"/>
    <property type="molecule type" value="Genomic_DNA"/>
</dbReference>
<dbReference type="InterPro" id="IPR018154">
    <property type="entry name" value="TLV/ENV_coat_polyprotein"/>
</dbReference>
<gene>
    <name evidence="3" type="ORF">HGM15179_015050</name>
</gene>
<evidence type="ECO:0000256" key="2">
    <source>
        <dbReference type="SAM" id="Phobius"/>
    </source>
</evidence>
<keyword evidence="2" id="KW-1133">Transmembrane helix</keyword>
<protein>
    <recommendedName>
        <fullName evidence="5">Envelope glycoprotein</fullName>
    </recommendedName>
</protein>
<dbReference type="OrthoDB" id="9838443at2759"/>
<evidence type="ECO:0000256" key="1">
    <source>
        <dbReference type="ARBA" id="ARBA00023157"/>
    </source>
</evidence>